<proteinExistence type="predicted"/>
<name>A0A9N9HK21_9GLOM</name>
<dbReference type="PANTHER" id="PTHR45786">
    <property type="entry name" value="DNA BINDING PROTEIN-LIKE"/>
    <property type="match status" value="1"/>
</dbReference>
<dbReference type="AlphaFoldDB" id="A0A9N9HK21"/>
<accession>A0A9N9HK21</accession>
<dbReference type="PANTHER" id="PTHR45786:SF74">
    <property type="entry name" value="ATP-DEPENDENT DNA HELICASE"/>
    <property type="match status" value="1"/>
</dbReference>
<gene>
    <name evidence="3" type="ORF">DERYTH_LOCUS11881</name>
</gene>
<dbReference type="OrthoDB" id="2446578at2759"/>
<evidence type="ECO:0000256" key="1">
    <source>
        <dbReference type="SAM" id="MobiDB-lite"/>
    </source>
</evidence>
<feature type="region of interest" description="Disordered" evidence="1">
    <location>
        <begin position="1"/>
        <end position="50"/>
    </location>
</feature>
<reference evidence="3" key="1">
    <citation type="submission" date="2021-06" db="EMBL/GenBank/DDBJ databases">
        <authorList>
            <person name="Kallberg Y."/>
            <person name="Tangrot J."/>
            <person name="Rosling A."/>
        </authorList>
    </citation>
    <scope>NUCLEOTIDE SEQUENCE</scope>
    <source>
        <strain evidence="3">MA453B</strain>
    </source>
</reference>
<evidence type="ECO:0000313" key="4">
    <source>
        <dbReference type="Proteomes" id="UP000789405"/>
    </source>
</evidence>
<dbReference type="Proteomes" id="UP000789405">
    <property type="component" value="Unassembled WGS sequence"/>
</dbReference>
<organism evidence="3 4">
    <name type="scientific">Dentiscutata erythropus</name>
    <dbReference type="NCBI Taxonomy" id="1348616"/>
    <lineage>
        <taxon>Eukaryota</taxon>
        <taxon>Fungi</taxon>
        <taxon>Fungi incertae sedis</taxon>
        <taxon>Mucoromycota</taxon>
        <taxon>Glomeromycotina</taxon>
        <taxon>Glomeromycetes</taxon>
        <taxon>Diversisporales</taxon>
        <taxon>Gigasporaceae</taxon>
        <taxon>Dentiscutata</taxon>
    </lineage>
</organism>
<dbReference type="Pfam" id="PF14214">
    <property type="entry name" value="Helitron_like_N"/>
    <property type="match status" value="1"/>
</dbReference>
<evidence type="ECO:0000259" key="2">
    <source>
        <dbReference type="Pfam" id="PF14214"/>
    </source>
</evidence>
<sequence>MDKRKAAQAHCQQHRRREPDAELVRNQETAAKRRRRANLSPADQQREREQNTLKKCLARANLSPAKQQQKREQNTLQKHLARNNCHTLPMCCEALYFAKDYPLEADIGQMDVECYHCGALHFQEERTASDLDQFTSCCHKGAVTLPPLLPFPNELKLLFLRNHLLSKTFFEHIRKYNGATVFASVVSNNELLSGRGPYAYKISEQIYHFLGPAQPSIGDVPIFEQLYFLETADAQACRSNNPVNVGLDSRLLSLLDLTLRQVQQEEHDIATEQGCQPLEVQMIFENDHHLDQRRYNTPHVNEVAAIFVGPEEHRFPSHCLAVHPRSNQLKTIPVINADCDPMSYPMLFPRGDKGWHPKIINNHQNQTRRTYVSILQFYCYRMAQRNSFNPILYAGALFQQYLVDAYVKVESTRLNYQRQNQKTLRAKTYCGLSDYLAAAAEERGAIVGRAVVLSSSFPGGPRAMRQSYQDAMAICRAFAAALNSQQAQDTMLTAWFKLNEQDTDATFTFAYPGAKSFADLRTVQVYLYEDFIRSYNVEVALFLAYENINNKLAQFHKSLDKNYHIPSPGTHTNVFNTNEQINKDQEYEIGQRMYIQLNDAQQLIPNRIIAALLHLGNGTLPSVNEEIEVPEQCISTNNLVDDVFGSAIESRDETILLSTKKYILV</sequence>
<evidence type="ECO:0000313" key="3">
    <source>
        <dbReference type="EMBL" id="CAG8682306.1"/>
    </source>
</evidence>
<comment type="caution">
    <text evidence="3">The sequence shown here is derived from an EMBL/GenBank/DDBJ whole genome shotgun (WGS) entry which is preliminary data.</text>
</comment>
<dbReference type="EMBL" id="CAJVPY010007552">
    <property type="protein sequence ID" value="CAG8682306.1"/>
    <property type="molecule type" value="Genomic_DNA"/>
</dbReference>
<dbReference type="InterPro" id="IPR025476">
    <property type="entry name" value="Helitron_helicase-like"/>
</dbReference>
<protein>
    <submittedName>
        <fullName evidence="3">17755_t:CDS:1</fullName>
    </submittedName>
</protein>
<feature type="domain" description="Helitron helicase-like" evidence="2">
    <location>
        <begin position="377"/>
        <end position="478"/>
    </location>
</feature>
<keyword evidence="4" id="KW-1185">Reference proteome</keyword>